<organism evidence="2 3">
    <name type="scientific">Gallionella capsiferriformans (strain ES-2)</name>
    <name type="common">Gallionella ferruginea capsiferriformans (strain ES-2)</name>
    <dbReference type="NCBI Taxonomy" id="395494"/>
    <lineage>
        <taxon>Bacteria</taxon>
        <taxon>Pseudomonadati</taxon>
        <taxon>Pseudomonadota</taxon>
        <taxon>Betaproteobacteria</taxon>
        <taxon>Nitrosomonadales</taxon>
        <taxon>Gallionellaceae</taxon>
        <taxon>Gallionella</taxon>
    </lineage>
</organism>
<evidence type="ECO:0000313" key="3">
    <source>
        <dbReference type="Proteomes" id="UP000001235"/>
    </source>
</evidence>
<feature type="domain" description="Metallo-beta-lactamase" evidence="1">
    <location>
        <begin position="36"/>
        <end position="218"/>
    </location>
</feature>
<evidence type="ECO:0000313" key="2">
    <source>
        <dbReference type="EMBL" id="ADL56748.1"/>
    </source>
</evidence>
<dbReference type="Gene3D" id="3.60.15.10">
    <property type="entry name" value="Ribonuclease Z/Hydroxyacylglutathione hydrolase-like"/>
    <property type="match status" value="1"/>
</dbReference>
<keyword evidence="3" id="KW-1185">Reference proteome</keyword>
<dbReference type="PANTHER" id="PTHR42663">
    <property type="entry name" value="HYDROLASE C777.06C-RELATED-RELATED"/>
    <property type="match status" value="1"/>
</dbReference>
<dbReference type="CDD" id="cd07736">
    <property type="entry name" value="PhnP-like_MBL-fold"/>
    <property type="match status" value="1"/>
</dbReference>
<gene>
    <name evidence="2" type="ordered locus">Galf_2753</name>
</gene>
<dbReference type="STRING" id="395494.Galf_2753"/>
<dbReference type="SMART" id="SM00849">
    <property type="entry name" value="Lactamase_B"/>
    <property type="match status" value="1"/>
</dbReference>
<accession>D9SDF0</accession>
<dbReference type="NCBIfam" id="TIGR03307">
    <property type="entry name" value="PhnP"/>
    <property type="match status" value="1"/>
</dbReference>
<protein>
    <submittedName>
        <fullName evidence="2">Phosphonate metabolism protein PhnP</fullName>
    </submittedName>
</protein>
<dbReference type="HOGENOM" id="CLU_044538_3_0_4"/>
<sequence length="253" mass="28103">MQLTFLGTGAAGGVPLWGCDCLICRRARIDVSAIRRPNCALIEADGVKLLLDAGVMDVCERFPSGSLSAILITHFHPDHVQGLFHWRWGVGELNVFAPHDVEGCADLYKYPGPLKFKHLSKFESFEVGGVRITPVPLVHSKPTLGYCIEHNGARLAYLTDSREIPPATTEFLTQWQPHTICLDCTYPPGVEGKRNHFDFPEVLELSKIYPDSYIVLMHISHSLDVWLLNHPLALTGRLSLARDGDRLDIPGLS</sequence>
<dbReference type="KEGG" id="gca:Galf_2753"/>
<evidence type="ECO:0000259" key="1">
    <source>
        <dbReference type="SMART" id="SM00849"/>
    </source>
</evidence>
<name>D9SDF0_GALCS</name>
<dbReference type="GO" id="GO:0019700">
    <property type="term" value="P:organic phosphonate catabolic process"/>
    <property type="evidence" value="ECO:0007669"/>
    <property type="project" value="InterPro"/>
</dbReference>
<dbReference type="SUPFAM" id="SSF56281">
    <property type="entry name" value="Metallo-hydrolase/oxidoreductase"/>
    <property type="match status" value="1"/>
</dbReference>
<dbReference type="AlphaFoldDB" id="D9SDF0"/>
<dbReference type="Pfam" id="PF12706">
    <property type="entry name" value="Lactamase_B_2"/>
    <property type="match status" value="1"/>
</dbReference>
<dbReference type="InterPro" id="IPR036866">
    <property type="entry name" value="RibonucZ/Hydroxyglut_hydro"/>
</dbReference>
<dbReference type="InterPro" id="IPR017693">
    <property type="entry name" value="Phosphonate_metab_PhnP"/>
</dbReference>
<dbReference type="InterPro" id="IPR001279">
    <property type="entry name" value="Metallo-B-lactamas"/>
</dbReference>
<dbReference type="PANTHER" id="PTHR42663:SF6">
    <property type="entry name" value="HYDROLASE C777.06C-RELATED"/>
    <property type="match status" value="1"/>
</dbReference>
<dbReference type="RefSeq" id="WP_013294650.1">
    <property type="nucleotide sequence ID" value="NC_014394.1"/>
</dbReference>
<dbReference type="Proteomes" id="UP000001235">
    <property type="component" value="Chromosome"/>
</dbReference>
<proteinExistence type="predicted"/>
<dbReference type="OrthoDB" id="9803916at2"/>
<dbReference type="EMBL" id="CP002159">
    <property type="protein sequence ID" value="ADL56748.1"/>
    <property type="molecule type" value="Genomic_DNA"/>
</dbReference>
<dbReference type="eggNOG" id="COG1235">
    <property type="taxonomic scope" value="Bacteria"/>
</dbReference>
<dbReference type="InterPro" id="IPR035682">
    <property type="entry name" value="PhnP_MBL"/>
</dbReference>
<dbReference type="GO" id="GO:0008081">
    <property type="term" value="F:phosphoric diester hydrolase activity"/>
    <property type="evidence" value="ECO:0007669"/>
    <property type="project" value="InterPro"/>
</dbReference>
<reference evidence="2 3" key="1">
    <citation type="submission" date="2010-08" db="EMBL/GenBank/DDBJ databases">
        <title>Complete sequence of Gallionella capsiferriformans ES-2.</title>
        <authorList>
            <consortium name="US DOE Joint Genome Institute"/>
            <person name="Lucas S."/>
            <person name="Copeland A."/>
            <person name="Lapidus A."/>
            <person name="Cheng J.-F."/>
            <person name="Bruce D."/>
            <person name="Goodwin L."/>
            <person name="Pitluck S."/>
            <person name="Chertkov O."/>
            <person name="Davenport K.W."/>
            <person name="Detter J.C."/>
            <person name="Han C."/>
            <person name="Tapia R."/>
            <person name="Land M."/>
            <person name="Hauser L."/>
            <person name="Chang Y.-J."/>
            <person name="Jeffries C."/>
            <person name="Kyrpides N."/>
            <person name="Ivanova N."/>
            <person name="Mikhailova N."/>
            <person name="Shelobolina E.S."/>
            <person name="Picardal F."/>
            <person name="Roden E."/>
            <person name="Emerson D."/>
            <person name="Woyke T."/>
        </authorList>
    </citation>
    <scope>NUCLEOTIDE SEQUENCE [LARGE SCALE GENOMIC DNA]</scope>
    <source>
        <strain evidence="2 3">ES-2</strain>
    </source>
</reference>